<feature type="region of interest" description="Disordered" evidence="1">
    <location>
        <begin position="38"/>
        <end position="85"/>
    </location>
</feature>
<dbReference type="Proteomes" id="UP001292094">
    <property type="component" value="Unassembled WGS sequence"/>
</dbReference>
<reference evidence="2" key="1">
    <citation type="submission" date="2023-11" db="EMBL/GenBank/DDBJ databases">
        <title>Genome assemblies of two species of porcelain crab, Petrolisthes cinctipes and Petrolisthes manimaculis (Anomura: Porcellanidae).</title>
        <authorList>
            <person name="Angst P."/>
        </authorList>
    </citation>
    <scope>NUCLEOTIDE SEQUENCE</scope>
    <source>
        <strain evidence="2">PB745_02</strain>
        <tissue evidence="2">Gill</tissue>
    </source>
</reference>
<evidence type="ECO:0000313" key="2">
    <source>
        <dbReference type="EMBL" id="KAK4292730.1"/>
    </source>
</evidence>
<protein>
    <submittedName>
        <fullName evidence="2">Uncharacterized protein</fullName>
    </submittedName>
</protein>
<name>A0AAE1TRI3_9EUCA</name>
<gene>
    <name evidence="2" type="ORF">Pmani_034516</name>
</gene>
<feature type="compositionally biased region" description="Polar residues" evidence="1">
    <location>
        <begin position="38"/>
        <end position="51"/>
    </location>
</feature>
<dbReference type="AlphaFoldDB" id="A0AAE1TRI3"/>
<accession>A0AAE1TRI3</accession>
<comment type="caution">
    <text evidence="2">The sequence shown here is derived from an EMBL/GenBank/DDBJ whole genome shotgun (WGS) entry which is preliminary data.</text>
</comment>
<evidence type="ECO:0000313" key="3">
    <source>
        <dbReference type="Proteomes" id="UP001292094"/>
    </source>
</evidence>
<dbReference type="EMBL" id="JAWZYT010004745">
    <property type="protein sequence ID" value="KAK4292730.1"/>
    <property type="molecule type" value="Genomic_DNA"/>
</dbReference>
<organism evidence="2 3">
    <name type="scientific">Petrolisthes manimaculis</name>
    <dbReference type="NCBI Taxonomy" id="1843537"/>
    <lineage>
        <taxon>Eukaryota</taxon>
        <taxon>Metazoa</taxon>
        <taxon>Ecdysozoa</taxon>
        <taxon>Arthropoda</taxon>
        <taxon>Crustacea</taxon>
        <taxon>Multicrustacea</taxon>
        <taxon>Malacostraca</taxon>
        <taxon>Eumalacostraca</taxon>
        <taxon>Eucarida</taxon>
        <taxon>Decapoda</taxon>
        <taxon>Pleocyemata</taxon>
        <taxon>Anomura</taxon>
        <taxon>Galatheoidea</taxon>
        <taxon>Porcellanidae</taxon>
        <taxon>Petrolisthes</taxon>
    </lineage>
</organism>
<keyword evidence="3" id="KW-1185">Reference proteome</keyword>
<sequence length="85" mass="9437">MAEPFGPIVRMVLAARISKNNSFMLVIRGYDEADTTARNVTTSRQGTSTFTKARRRSNTSIKKMATTAPGKDTSVGQQQHHRQLL</sequence>
<evidence type="ECO:0000256" key="1">
    <source>
        <dbReference type="SAM" id="MobiDB-lite"/>
    </source>
</evidence>
<proteinExistence type="predicted"/>